<gene>
    <name evidence="1" type="ORF">NPIL_474971</name>
</gene>
<sequence length="114" mass="13243">MIDLFHNPTLPELAYKIRQRYGANGNENPPITKAYSSLYPPTLAYSIPLQLCLEEIVHPDLINVALSRTCEIDKPACVFNNYFSEIAFFGDNDEENELNRYRKNKRALRFMRLS</sequence>
<protein>
    <submittedName>
        <fullName evidence="1">Uncharacterized protein</fullName>
    </submittedName>
</protein>
<name>A0A8X6N004_NEPPI</name>
<proteinExistence type="predicted"/>
<dbReference type="EMBL" id="BMAW01004055">
    <property type="protein sequence ID" value="GFS86680.1"/>
    <property type="molecule type" value="Genomic_DNA"/>
</dbReference>
<accession>A0A8X6N004</accession>
<reference evidence="1" key="1">
    <citation type="submission" date="2020-08" db="EMBL/GenBank/DDBJ databases">
        <title>Multicomponent nature underlies the extraordinary mechanical properties of spider dragline silk.</title>
        <authorList>
            <person name="Kono N."/>
            <person name="Nakamura H."/>
            <person name="Mori M."/>
            <person name="Yoshida Y."/>
            <person name="Ohtoshi R."/>
            <person name="Malay A.D."/>
            <person name="Moran D.A.P."/>
            <person name="Tomita M."/>
            <person name="Numata K."/>
            <person name="Arakawa K."/>
        </authorList>
    </citation>
    <scope>NUCLEOTIDE SEQUENCE</scope>
</reference>
<dbReference type="AlphaFoldDB" id="A0A8X6N004"/>
<dbReference type="Proteomes" id="UP000887013">
    <property type="component" value="Unassembled WGS sequence"/>
</dbReference>
<keyword evidence="2" id="KW-1185">Reference proteome</keyword>
<evidence type="ECO:0000313" key="1">
    <source>
        <dbReference type="EMBL" id="GFS86680.1"/>
    </source>
</evidence>
<organism evidence="1 2">
    <name type="scientific">Nephila pilipes</name>
    <name type="common">Giant wood spider</name>
    <name type="synonym">Nephila maculata</name>
    <dbReference type="NCBI Taxonomy" id="299642"/>
    <lineage>
        <taxon>Eukaryota</taxon>
        <taxon>Metazoa</taxon>
        <taxon>Ecdysozoa</taxon>
        <taxon>Arthropoda</taxon>
        <taxon>Chelicerata</taxon>
        <taxon>Arachnida</taxon>
        <taxon>Araneae</taxon>
        <taxon>Araneomorphae</taxon>
        <taxon>Entelegynae</taxon>
        <taxon>Araneoidea</taxon>
        <taxon>Nephilidae</taxon>
        <taxon>Nephila</taxon>
    </lineage>
</organism>
<evidence type="ECO:0000313" key="2">
    <source>
        <dbReference type="Proteomes" id="UP000887013"/>
    </source>
</evidence>
<comment type="caution">
    <text evidence="1">The sequence shown here is derived from an EMBL/GenBank/DDBJ whole genome shotgun (WGS) entry which is preliminary data.</text>
</comment>